<dbReference type="AlphaFoldDB" id="A0A4Q9QNX7"/>
<keyword evidence="3" id="KW-1185">Reference proteome</keyword>
<dbReference type="Pfam" id="PF13400">
    <property type="entry name" value="Tad"/>
    <property type="match status" value="1"/>
</dbReference>
<sequence length="692" mass="72635">MHMNMPLQRRSQHGAFSILSAFTLMLAILFLALVVDAGRLYLEQRNLQRIADTAALESISRLESGNCSQEPAKAQSYALENASSYGFAMNDLQSLSTSCVSINSVDSLLVTSPDAATGRAVEVITSSQVPASIIIRTGSLFGFPGNATVRLQAIAVAEKDSDPMAVFSVGAQLLNLGCSASPGLVPSLLKTVGADICLTLLDWEGLLETQVTPAGLLQALGVDLTINQLKALTPEGLVELEGTKINLIDLPDLINASASLITNNDTLAANIAALGVDLLSTELKNAKVNLLGTADQPGILQIVTGPGQALGSALDAKLNLGDVLSTSLMTAVQGRGLLVDQLSLLNGTLAVKMGIVEPPAIGIGPVGTTAYNAQIRLQANVDSSKLLGGLLEPLLSLKLPIILDLVNTKGELADIDCSLPEPEITIDVESRVGNICIGTMPSESLWSTKASCTEANTQETPILKLLGLDLVKGKAAVPLLSTGVPRSVTLAEQESETTEINKLNIGTSVSKLLSEVLKMIRLGAPKTSNGSPGFTTIQAAQIAEKYLSENSYNKEKAKAALEKDNIDWARPAVIIFSTTMLEEWSGKLLGVNCAIESNKSKCRNELANSLQTKAQNGLLGSLLTGIANLLGLGSDSQPLLLTILEPIIKILEPLLNEVGNSLSTLLTALGLNLGQSEIKVHSISCGIPRLVQ</sequence>
<organism evidence="2 3">
    <name type="scientific">Phytopseudomonas daroniae</name>
    <dbReference type="NCBI Taxonomy" id="2487519"/>
    <lineage>
        <taxon>Bacteria</taxon>
        <taxon>Pseudomonadati</taxon>
        <taxon>Pseudomonadota</taxon>
        <taxon>Gammaproteobacteria</taxon>
        <taxon>Pseudomonadales</taxon>
        <taxon>Pseudomonadaceae</taxon>
        <taxon>Phytopseudomonas</taxon>
    </lineage>
</organism>
<dbReference type="OrthoDB" id="5720484at2"/>
<evidence type="ECO:0000313" key="3">
    <source>
        <dbReference type="Proteomes" id="UP000292302"/>
    </source>
</evidence>
<dbReference type="Proteomes" id="UP000292302">
    <property type="component" value="Unassembled WGS sequence"/>
</dbReference>
<protein>
    <recommendedName>
        <fullName evidence="1">Putative Flp pilus-assembly TadG-like N-terminal domain-containing protein</fullName>
    </recommendedName>
</protein>
<comment type="caution">
    <text evidence="2">The sequence shown here is derived from an EMBL/GenBank/DDBJ whole genome shotgun (WGS) entry which is preliminary data.</text>
</comment>
<gene>
    <name evidence="2" type="ORF">DNK06_07505</name>
</gene>
<dbReference type="InterPro" id="IPR028087">
    <property type="entry name" value="Tad_N"/>
</dbReference>
<feature type="domain" description="Putative Flp pilus-assembly TadG-like N-terminal" evidence="1">
    <location>
        <begin position="14"/>
        <end position="56"/>
    </location>
</feature>
<dbReference type="EMBL" id="QJUI01000005">
    <property type="protein sequence ID" value="TBU81613.1"/>
    <property type="molecule type" value="Genomic_DNA"/>
</dbReference>
<reference evidence="2 3" key="1">
    <citation type="submission" date="2018-06" db="EMBL/GenBank/DDBJ databases">
        <title>Three novel Pseudomonas species isolated from symptomatic oak.</title>
        <authorList>
            <person name="Bueno-Gonzalez V."/>
            <person name="Brady C."/>
        </authorList>
    </citation>
    <scope>NUCLEOTIDE SEQUENCE [LARGE SCALE GENOMIC DNA]</scope>
    <source>
        <strain evidence="2 3">P9A</strain>
    </source>
</reference>
<proteinExistence type="predicted"/>
<evidence type="ECO:0000259" key="1">
    <source>
        <dbReference type="Pfam" id="PF13400"/>
    </source>
</evidence>
<name>A0A4Q9QNX7_9GAMM</name>
<accession>A0A4Q9QNX7</accession>
<evidence type="ECO:0000313" key="2">
    <source>
        <dbReference type="EMBL" id="TBU81613.1"/>
    </source>
</evidence>